<organism evidence="1 2">
    <name type="scientific">Pisolithus tinctorius Marx 270</name>
    <dbReference type="NCBI Taxonomy" id="870435"/>
    <lineage>
        <taxon>Eukaryota</taxon>
        <taxon>Fungi</taxon>
        <taxon>Dikarya</taxon>
        <taxon>Basidiomycota</taxon>
        <taxon>Agaricomycotina</taxon>
        <taxon>Agaricomycetes</taxon>
        <taxon>Agaricomycetidae</taxon>
        <taxon>Boletales</taxon>
        <taxon>Sclerodermatineae</taxon>
        <taxon>Pisolithaceae</taxon>
        <taxon>Pisolithus</taxon>
    </lineage>
</organism>
<dbReference type="EMBL" id="KN832066">
    <property type="protein sequence ID" value="KIN95484.1"/>
    <property type="molecule type" value="Genomic_DNA"/>
</dbReference>
<accession>A0A0C3N358</accession>
<dbReference type="OrthoDB" id="10004661at2759"/>
<sequence length="380" mass="42406">MSDVLLYLVKTNSATTYFKESAVLPQFWAALPLADGNQIDNLDFSTTELFKVYHNNVGQSIYEDYLPVISHFFEHPCNRIAVENLMTPDLPSLLPTPRHMSKAMAERVRLANRQGKNGAGKNCIIFSLACRQVIALDEDGNIAKDIPVCLLTSGLGRIENNMAIFRPDRAEESRRVRKATDSPGWLRQILPQLCAILANASGPFSTVIPEIRRYAGPDVSGPYNLYKVVGSDDVIEFLPVGEPEESKYLAQSVVERLIGKDIRSDSDNKRRILAVHRAGKSLLGTHCWWNYLAILIFNISAAPSALHDQLQGCNENYLKDSRVGKIGVPRVRVVRLGTSGDLKRMEGQDDGGALWQVKVPVIIWGESGRAWLEERVMFDI</sequence>
<protein>
    <submittedName>
        <fullName evidence="1">Uncharacterized protein</fullName>
    </submittedName>
</protein>
<dbReference type="AlphaFoldDB" id="A0A0C3N358"/>
<dbReference type="Proteomes" id="UP000054217">
    <property type="component" value="Unassembled WGS sequence"/>
</dbReference>
<name>A0A0C3N358_PISTI</name>
<reference evidence="1 2" key="1">
    <citation type="submission" date="2014-04" db="EMBL/GenBank/DDBJ databases">
        <authorList>
            <consortium name="DOE Joint Genome Institute"/>
            <person name="Kuo A."/>
            <person name="Kohler A."/>
            <person name="Costa M.D."/>
            <person name="Nagy L.G."/>
            <person name="Floudas D."/>
            <person name="Copeland A."/>
            <person name="Barry K.W."/>
            <person name="Cichocki N."/>
            <person name="Veneault-Fourrey C."/>
            <person name="LaButti K."/>
            <person name="Lindquist E.A."/>
            <person name="Lipzen A."/>
            <person name="Lundell T."/>
            <person name="Morin E."/>
            <person name="Murat C."/>
            <person name="Sun H."/>
            <person name="Tunlid A."/>
            <person name="Henrissat B."/>
            <person name="Grigoriev I.V."/>
            <person name="Hibbett D.S."/>
            <person name="Martin F."/>
            <person name="Nordberg H.P."/>
            <person name="Cantor M.N."/>
            <person name="Hua S.X."/>
        </authorList>
    </citation>
    <scope>NUCLEOTIDE SEQUENCE [LARGE SCALE GENOMIC DNA]</scope>
    <source>
        <strain evidence="1 2">Marx 270</strain>
    </source>
</reference>
<reference evidence="2" key="2">
    <citation type="submission" date="2015-01" db="EMBL/GenBank/DDBJ databases">
        <title>Evolutionary Origins and Diversification of the Mycorrhizal Mutualists.</title>
        <authorList>
            <consortium name="DOE Joint Genome Institute"/>
            <consortium name="Mycorrhizal Genomics Consortium"/>
            <person name="Kohler A."/>
            <person name="Kuo A."/>
            <person name="Nagy L.G."/>
            <person name="Floudas D."/>
            <person name="Copeland A."/>
            <person name="Barry K.W."/>
            <person name="Cichocki N."/>
            <person name="Veneault-Fourrey C."/>
            <person name="LaButti K."/>
            <person name="Lindquist E.A."/>
            <person name="Lipzen A."/>
            <person name="Lundell T."/>
            <person name="Morin E."/>
            <person name="Murat C."/>
            <person name="Riley R."/>
            <person name="Ohm R."/>
            <person name="Sun H."/>
            <person name="Tunlid A."/>
            <person name="Henrissat B."/>
            <person name="Grigoriev I.V."/>
            <person name="Hibbett D.S."/>
            <person name="Martin F."/>
        </authorList>
    </citation>
    <scope>NUCLEOTIDE SEQUENCE [LARGE SCALE GENOMIC DNA]</scope>
    <source>
        <strain evidence="2">Marx 270</strain>
    </source>
</reference>
<dbReference type="HOGENOM" id="CLU_727844_0_0_1"/>
<evidence type="ECO:0000313" key="1">
    <source>
        <dbReference type="EMBL" id="KIN95484.1"/>
    </source>
</evidence>
<gene>
    <name evidence="1" type="ORF">M404DRAFT_34112</name>
</gene>
<evidence type="ECO:0000313" key="2">
    <source>
        <dbReference type="Proteomes" id="UP000054217"/>
    </source>
</evidence>
<proteinExistence type="predicted"/>
<dbReference type="InParanoid" id="A0A0C3N358"/>
<keyword evidence="2" id="KW-1185">Reference proteome</keyword>